<dbReference type="AlphaFoldDB" id="A0A1I6EBQ8"/>
<dbReference type="STRING" id="39060.SAMN05660706_1347"/>
<dbReference type="OrthoDB" id="9918063at2"/>
<gene>
    <name evidence="1" type="ORF">SAMN05660706_1347</name>
</gene>
<evidence type="ECO:0000313" key="1">
    <source>
        <dbReference type="EMBL" id="SFR14982.1"/>
    </source>
</evidence>
<dbReference type="RefSeq" id="WP_092486773.1">
    <property type="nucleotide sequence ID" value="NZ_FOYM01000034.1"/>
</dbReference>
<protein>
    <submittedName>
        <fullName evidence="1">Uncharacterized protein</fullName>
    </submittedName>
</protein>
<evidence type="ECO:0000313" key="2">
    <source>
        <dbReference type="Proteomes" id="UP000199584"/>
    </source>
</evidence>
<dbReference type="EMBL" id="FOYM01000034">
    <property type="protein sequence ID" value="SFR14982.1"/>
    <property type="molecule type" value="Genomic_DNA"/>
</dbReference>
<sequence>MVYVGCVEGQKIYAELIDRRKLTEVVDILLEKTTDEWWPLLSELCFVDIMAVLAIVVSSYGELKRQELRAKVLEIKPLPTDNEDYKIVWGLLKSLPVYPELYLKLIHKEFGELPLSELEVLAKSLRETANSMKKPDDFNAGITPLPRWLEAL</sequence>
<accession>A0A1I6EBQ8</accession>
<name>A0A1I6EBQ8_9FIRM</name>
<reference evidence="2" key="1">
    <citation type="submission" date="2016-10" db="EMBL/GenBank/DDBJ databases">
        <authorList>
            <person name="Varghese N."/>
            <person name="Submissions S."/>
        </authorList>
    </citation>
    <scope>NUCLEOTIDE SEQUENCE [LARGE SCALE GENOMIC DNA]</scope>
    <source>
        <strain evidence="2">DSM 3669</strain>
    </source>
</reference>
<organism evidence="1 2">
    <name type="scientific">Desulfoscipio geothermicus DSM 3669</name>
    <dbReference type="NCBI Taxonomy" id="1121426"/>
    <lineage>
        <taxon>Bacteria</taxon>
        <taxon>Bacillati</taxon>
        <taxon>Bacillota</taxon>
        <taxon>Clostridia</taxon>
        <taxon>Eubacteriales</taxon>
        <taxon>Desulfallaceae</taxon>
        <taxon>Desulfoscipio</taxon>
    </lineage>
</organism>
<proteinExistence type="predicted"/>
<keyword evidence="2" id="KW-1185">Reference proteome</keyword>
<dbReference type="Proteomes" id="UP000199584">
    <property type="component" value="Unassembled WGS sequence"/>
</dbReference>